<feature type="transmembrane region" description="Helical" evidence="1">
    <location>
        <begin position="359"/>
        <end position="382"/>
    </location>
</feature>
<keyword evidence="3" id="KW-1185">Reference proteome</keyword>
<sequence>MNSIHAHHLFWRRVRDYLLQEYSIIKSLVDWTVWLYILIPGLLFAGNLYDGLWTKVLPLWLDKIPLVSAAVLLQLVIFTGGVILFVEEADVLFLRQKPDWMKGIMVRGLLVSAAFKAVITGIIFAVLSPILFRHYELTMLEMMSLYVFATAAYIFQAIIYHFIRIRLTGIIRWLVQVPVALLMSSAFLMAWATWSNKPDRLFILSSGLAIVITLFIHRRIHLRGTFYNDVREDQVQRTKLTALILLNSVDKPKRIHRKPWIFRKSNQLIRSQKPAHRLAASAIKAFYRNWGQSKAYFQLTALSIAAVLLPPPPANLIVYLALLFLHYYWMSSFWKAYITSEFITILPFQDEVVIDGSKFAVQGLMLIPSICLGFAAGLAVFSAWWGPIIMIPVSLFLTMSISRFGVLFWKRRAY</sequence>
<name>A0ABS4H680_9BACL</name>
<keyword evidence="1" id="KW-1133">Transmembrane helix</keyword>
<reference evidence="2 3" key="1">
    <citation type="submission" date="2021-03" db="EMBL/GenBank/DDBJ databases">
        <title>Genomic Encyclopedia of Type Strains, Phase IV (KMG-IV): sequencing the most valuable type-strain genomes for metagenomic binning, comparative biology and taxonomic classification.</title>
        <authorList>
            <person name="Goeker M."/>
        </authorList>
    </citation>
    <scope>NUCLEOTIDE SEQUENCE [LARGE SCALE GENOMIC DNA]</scope>
    <source>
        <strain evidence="2 3">DSM 23491</strain>
    </source>
</reference>
<protein>
    <submittedName>
        <fullName evidence="2">ABC-2 type transport system permease protein</fullName>
    </submittedName>
</protein>
<keyword evidence="1" id="KW-0812">Transmembrane</keyword>
<evidence type="ECO:0000256" key="1">
    <source>
        <dbReference type="SAM" id="Phobius"/>
    </source>
</evidence>
<comment type="caution">
    <text evidence="2">The sequence shown here is derived from an EMBL/GenBank/DDBJ whole genome shotgun (WGS) entry which is preliminary data.</text>
</comment>
<accession>A0ABS4H680</accession>
<feature type="transmembrane region" description="Helical" evidence="1">
    <location>
        <begin position="108"/>
        <end position="131"/>
    </location>
</feature>
<dbReference type="EMBL" id="JAGGKP010000009">
    <property type="protein sequence ID" value="MBP1938033.1"/>
    <property type="molecule type" value="Genomic_DNA"/>
</dbReference>
<evidence type="ECO:0000313" key="3">
    <source>
        <dbReference type="Proteomes" id="UP001519273"/>
    </source>
</evidence>
<feature type="transmembrane region" description="Helical" evidence="1">
    <location>
        <begin position="143"/>
        <end position="163"/>
    </location>
</feature>
<dbReference type="Proteomes" id="UP001519273">
    <property type="component" value="Unassembled WGS sequence"/>
</dbReference>
<feature type="transmembrane region" description="Helical" evidence="1">
    <location>
        <begin position="28"/>
        <end position="46"/>
    </location>
</feature>
<keyword evidence="1" id="KW-0472">Membrane</keyword>
<feature type="transmembrane region" description="Helical" evidence="1">
    <location>
        <begin position="388"/>
        <end position="409"/>
    </location>
</feature>
<dbReference type="RefSeq" id="WP_209851791.1">
    <property type="nucleotide sequence ID" value="NZ_CBCRVE010000010.1"/>
</dbReference>
<dbReference type="InterPro" id="IPR010288">
    <property type="entry name" value="EcsB_ABC"/>
</dbReference>
<evidence type="ECO:0000313" key="2">
    <source>
        <dbReference type="EMBL" id="MBP1938033.1"/>
    </source>
</evidence>
<gene>
    <name evidence="2" type="ORF">J2Z20_002950</name>
</gene>
<dbReference type="Pfam" id="PF05975">
    <property type="entry name" value="EcsB"/>
    <property type="match status" value="1"/>
</dbReference>
<organism evidence="2 3">
    <name type="scientific">Paenibacillus sediminis</name>
    <dbReference type="NCBI Taxonomy" id="664909"/>
    <lineage>
        <taxon>Bacteria</taxon>
        <taxon>Bacillati</taxon>
        <taxon>Bacillota</taxon>
        <taxon>Bacilli</taxon>
        <taxon>Bacillales</taxon>
        <taxon>Paenibacillaceae</taxon>
        <taxon>Paenibacillus</taxon>
    </lineage>
</organism>
<feature type="transmembrane region" description="Helical" evidence="1">
    <location>
        <begin position="200"/>
        <end position="217"/>
    </location>
</feature>
<feature type="transmembrane region" description="Helical" evidence="1">
    <location>
        <begin position="295"/>
        <end position="311"/>
    </location>
</feature>
<feature type="transmembrane region" description="Helical" evidence="1">
    <location>
        <begin position="66"/>
        <end position="87"/>
    </location>
</feature>
<feature type="transmembrane region" description="Helical" evidence="1">
    <location>
        <begin position="170"/>
        <end position="194"/>
    </location>
</feature>
<proteinExistence type="predicted"/>
<feature type="transmembrane region" description="Helical" evidence="1">
    <location>
        <begin position="317"/>
        <end position="338"/>
    </location>
</feature>